<dbReference type="InterPro" id="IPR037401">
    <property type="entry name" value="SnoaL-like"/>
</dbReference>
<accession>A0A6I4TT64</accession>
<dbReference type="InterPro" id="IPR032710">
    <property type="entry name" value="NTF2-like_dom_sf"/>
</dbReference>
<dbReference type="SUPFAM" id="SSF54427">
    <property type="entry name" value="NTF2-like"/>
    <property type="match status" value="1"/>
</dbReference>
<dbReference type="Proteomes" id="UP000469430">
    <property type="component" value="Unassembled WGS sequence"/>
</dbReference>
<evidence type="ECO:0000313" key="3">
    <source>
        <dbReference type="Proteomes" id="UP000469430"/>
    </source>
</evidence>
<evidence type="ECO:0000313" key="2">
    <source>
        <dbReference type="EMBL" id="MXO97553.1"/>
    </source>
</evidence>
<reference evidence="2 3" key="1">
    <citation type="submission" date="2019-12" db="EMBL/GenBank/DDBJ databases">
        <title>Genomic-based taxomic classification of the family Erythrobacteraceae.</title>
        <authorList>
            <person name="Xu L."/>
        </authorList>
    </citation>
    <scope>NUCLEOTIDE SEQUENCE [LARGE SCALE GENOMIC DNA]</scope>
    <source>
        <strain evidence="2 3">S36</strain>
    </source>
</reference>
<dbReference type="RefSeq" id="WP_161389281.1">
    <property type="nucleotide sequence ID" value="NZ_JBHSCP010000001.1"/>
</dbReference>
<proteinExistence type="predicted"/>
<protein>
    <submittedName>
        <fullName evidence="2">Nuclear transport factor 2 family protein</fullName>
    </submittedName>
</protein>
<organism evidence="2 3">
    <name type="scientific">Croceibacterium xixiisoli</name>
    <dbReference type="NCBI Taxonomy" id="1476466"/>
    <lineage>
        <taxon>Bacteria</taxon>
        <taxon>Pseudomonadati</taxon>
        <taxon>Pseudomonadota</taxon>
        <taxon>Alphaproteobacteria</taxon>
        <taxon>Sphingomonadales</taxon>
        <taxon>Erythrobacteraceae</taxon>
        <taxon>Croceibacterium</taxon>
    </lineage>
</organism>
<name>A0A6I4TT64_9SPHN</name>
<sequence>MTITAKNANEQLVLDFFKVLSSGDLEALRAFFHDTSVWQPKVKEIAGAGEHVGMAIIDLFLAPVRGMFEQGDPKIHVTHLFSDGPTVGVESYSVGKTMDGKVYENDYAWVFTVSNGKIDRMHEYMDSHYTAKLFGME</sequence>
<dbReference type="PANTHER" id="PTHR41252">
    <property type="entry name" value="BLR2505 PROTEIN"/>
    <property type="match status" value="1"/>
</dbReference>
<dbReference type="PANTHER" id="PTHR41252:SF1">
    <property type="entry name" value="BLR2505 PROTEIN"/>
    <property type="match status" value="1"/>
</dbReference>
<gene>
    <name evidence="2" type="ORF">GRI97_00940</name>
</gene>
<dbReference type="OrthoDB" id="7061942at2"/>
<evidence type="ECO:0000259" key="1">
    <source>
        <dbReference type="Pfam" id="PF12680"/>
    </source>
</evidence>
<feature type="domain" description="SnoaL-like" evidence="1">
    <location>
        <begin position="13"/>
        <end position="120"/>
    </location>
</feature>
<dbReference type="EMBL" id="WTYJ01000001">
    <property type="protein sequence ID" value="MXO97553.1"/>
    <property type="molecule type" value="Genomic_DNA"/>
</dbReference>
<dbReference type="Gene3D" id="3.10.450.50">
    <property type="match status" value="1"/>
</dbReference>
<comment type="caution">
    <text evidence="2">The sequence shown here is derived from an EMBL/GenBank/DDBJ whole genome shotgun (WGS) entry which is preliminary data.</text>
</comment>
<dbReference type="AlphaFoldDB" id="A0A6I4TT64"/>
<dbReference type="Pfam" id="PF12680">
    <property type="entry name" value="SnoaL_2"/>
    <property type="match status" value="1"/>
</dbReference>
<keyword evidence="3" id="KW-1185">Reference proteome</keyword>